<evidence type="ECO:0000313" key="2">
    <source>
        <dbReference type="WBParaSite" id="RSKR_0000749400.1"/>
    </source>
</evidence>
<evidence type="ECO:0000313" key="1">
    <source>
        <dbReference type="Proteomes" id="UP000095286"/>
    </source>
</evidence>
<name>A0AC35U5G6_9BILA</name>
<reference evidence="2" key="1">
    <citation type="submission" date="2016-11" db="UniProtKB">
        <authorList>
            <consortium name="WormBaseParasite"/>
        </authorList>
    </citation>
    <scope>IDENTIFICATION</scope>
    <source>
        <strain evidence="2">KR3021</strain>
    </source>
</reference>
<proteinExistence type="predicted"/>
<dbReference type="Proteomes" id="UP000095286">
    <property type="component" value="Unplaced"/>
</dbReference>
<protein>
    <submittedName>
        <fullName evidence="2">P-loop containing nucleoside triphosphate hydrolase</fullName>
    </submittedName>
</protein>
<organism evidence="1 2">
    <name type="scientific">Rhabditophanes sp. KR3021</name>
    <dbReference type="NCBI Taxonomy" id="114890"/>
    <lineage>
        <taxon>Eukaryota</taxon>
        <taxon>Metazoa</taxon>
        <taxon>Ecdysozoa</taxon>
        <taxon>Nematoda</taxon>
        <taxon>Chromadorea</taxon>
        <taxon>Rhabditida</taxon>
        <taxon>Tylenchina</taxon>
        <taxon>Panagrolaimomorpha</taxon>
        <taxon>Strongyloidoidea</taxon>
        <taxon>Alloionematidae</taxon>
        <taxon>Rhabditophanes</taxon>
    </lineage>
</organism>
<accession>A0AC35U5G6</accession>
<dbReference type="WBParaSite" id="RSKR_0000749400.1">
    <property type="protein sequence ID" value="RSKR_0000749400.1"/>
    <property type="gene ID" value="RSKR_0000749400"/>
</dbReference>
<sequence length="220" mass="25753">MSISTTKLKEEASKQPKKPFYQLVVLGGGGAGKSAITIQFTQQYFVYDYDPTIQDSYNKQCFIDDDLCKLEVLDTAGQEDFSTMREQYLKSGDGFLIVFSVIDKNSFEEAERLFRLIWRLKDRDDYPIILIANKTDLIEERIVSEEDIQKFAHSYNIPYLTCSAKKRQNVDQAFHDLVRLIRRYKTMESQYSNQDLQRNAELQKIMLAKKLRKKKNCLIQ</sequence>